<protein>
    <recommendedName>
        <fullName evidence="7">CWF19-like protein 2</fullName>
    </recommendedName>
</protein>
<dbReference type="EMBL" id="BQMJ01000016">
    <property type="protein sequence ID" value="GJQ10462.1"/>
    <property type="molecule type" value="Genomic_DNA"/>
</dbReference>
<name>A0A9C7UPG4_9RHOD</name>
<feature type="domain" description="Cwf19-like protein C-terminal" evidence="3">
    <location>
        <begin position="310"/>
        <end position="407"/>
    </location>
</feature>
<feature type="compositionally biased region" description="Acidic residues" evidence="2">
    <location>
        <begin position="76"/>
        <end position="85"/>
    </location>
</feature>
<organism evidence="5 6">
    <name type="scientific">Galdieria partita</name>
    <dbReference type="NCBI Taxonomy" id="83374"/>
    <lineage>
        <taxon>Eukaryota</taxon>
        <taxon>Rhodophyta</taxon>
        <taxon>Bangiophyceae</taxon>
        <taxon>Galdieriales</taxon>
        <taxon>Galdieriaceae</taxon>
        <taxon>Galdieria</taxon>
    </lineage>
</organism>
<dbReference type="InterPro" id="IPR006768">
    <property type="entry name" value="Cwf19-like_C_dom-1"/>
</dbReference>
<evidence type="ECO:0000313" key="6">
    <source>
        <dbReference type="Proteomes" id="UP001061958"/>
    </source>
</evidence>
<evidence type="ECO:0000256" key="1">
    <source>
        <dbReference type="ARBA" id="ARBA00006795"/>
    </source>
</evidence>
<dbReference type="GO" id="GO:0000398">
    <property type="term" value="P:mRNA splicing, via spliceosome"/>
    <property type="evidence" value="ECO:0007669"/>
    <property type="project" value="TreeGrafter"/>
</dbReference>
<evidence type="ECO:0000313" key="5">
    <source>
        <dbReference type="EMBL" id="GJQ10462.1"/>
    </source>
</evidence>
<comment type="caution">
    <text evidence="5">The sequence shown here is derived from an EMBL/GenBank/DDBJ whole genome shotgun (WGS) entry which is preliminary data.</text>
</comment>
<dbReference type="Proteomes" id="UP001061958">
    <property type="component" value="Unassembled WGS sequence"/>
</dbReference>
<feature type="region of interest" description="Disordered" evidence="2">
    <location>
        <begin position="1"/>
        <end position="40"/>
    </location>
</feature>
<evidence type="ECO:0008006" key="7">
    <source>
        <dbReference type="Google" id="ProtNLM"/>
    </source>
</evidence>
<dbReference type="OrthoDB" id="2113965at2759"/>
<dbReference type="Pfam" id="PF04676">
    <property type="entry name" value="CwfJ_C_2"/>
    <property type="match status" value="1"/>
</dbReference>
<dbReference type="GO" id="GO:0071014">
    <property type="term" value="C:post-mRNA release spliceosomal complex"/>
    <property type="evidence" value="ECO:0007669"/>
    <property type="project" value="TreeGrafter"/>
</dbReference>
<reference evidence="5" key="1">
    <citation type="journal article" date="2022" name="Proc. Natl. Acad. Sci. U.S.A.">
        <title>Life cycle and functional genomics of the unicellular red alga Galdieria for elucidating algal and plant evolution and industrial use.</title>
        <authorList>
            <person name="Hirooka S."/>
            <person name="Itabashi T."/>
            <person name="Ichinose T.M."/>
            <person name="Onuma R."/>
            <person name="Fujiwara T."/>
            <person name="Yamashita S."/>
            <person name="Jong L.W."/>
            <person name="Tomita R."/>
            <person name="Iwane A.H."/>
            <person name="Miyagishima S.Y."/>
        </authorList>
    </citation>
    <scope>NUCLEOTIDE SEQUENCE</scope>
    <source>
        <strain evidence="5">NBRC 102759</strain>
    </source>
</reference>
<evidence type="ECO:0000259" key="3">
    <source>
        <dbReference type="Pfam" id="PF04676"/>
    </source>
</evidence>
<reference evidence="5" key="2">
    <citation type="submission" date="2022-01" db="EMBL/GenBank/DDBJ databases">
        <authorList>
            <person name="Hirooka S."/>
            <person name="Miyagishima S.Y."/>
        </authorList>
    </citation>
    <scope>NUCLEOTIDE SEQUENCE</scope>
    <source>
        <strain evidence="5">NBRC 102759</strain>
    </source>
</reference>
<feature type="compositionally biased region" description="Basic and acidic residues" evidence="2">
    <location>
        <begin position="10"/>
        <end position="40"/>
    </location>
</feature>
<dbReference type="Pfam" id="PF04677">
    <property type="entry name" value="CwfJ_C_1"/>
    <property type="match status" value="1"/>
</dbReference>
<dbReference type="PANTHER" id="PTHR12072">
    <property type="entry name" value="CWF19, CELL CYCLE CONTROL PROTEIN"/>
    <property type="match status" value="1"/>
</dbReference>
<feature type="domain" description="Cwf19-like C-terminal" evidence="4">
    <location>
        <begin position="177"/>
        <end position="301"/>
    </location>
</feature>
<accession>A0A9C7UPG4</accession>
<dbReference type="PANTHER" id="PTHR12072:SF5">
    <property type="entry name" value="CWF19-LIKE PROTEIN 2"/>
    <property type="match status" value="1"/>
</dbReference>
<keyword evidence="6" id="KW-1185">Reference proteome</keyword>
<evidence type="ECO:0000259" key="4">
    <source>
        <dbReference type="Pfam" id="PF04677"/>
    </source>
</evidence>
<dbReference type="AlphaFoldDB" id="A0A9C7UPG4"/>
<evidence type="ECO:0000256" key="2">
    <source>
        <dbReference type="SAM" id="MobiDB-lite"/>
    </source>
</evidence>
<dbReference type="InterPro" id="IPR040194">
    <property type="entry name" value="Cwf19-like"/>
</dbReference>
<proteinExistence type="inferred from homology"/>
<gene>
    <name evidence="5" type="ORF">GpartN1_g2253.t1</name>
</gene>
<dbReference type="InterPro" id="IPR006767">
    <property type="entry name" value="Cwf19-like_C_dom-2"/>
</dbReference>
<comment type="similarity">
    <text evidence="1">Belongs to the CWF19 family.</text>
</comment>
<feature type="region of interest" description="Disordered" evidence="2">
    <location>
        <begin position="58"/>
        <end position="90"/>
    </location>
</feature>
<sequence length="414" mass="48592">MKAQFHKPRNTQEKETKSTISKDKVGEKKNYEEKIDDKKDNKTVAEALRAKLNSAAQVATSTTRVSTEEKQLDGDSIQENDYENEEVSRNKKHKRLNEELYRMLREERVGSASNDEILARYSSQENLLKGIDDAEIEDIVAESYYRKNSLKGKRFKSTSSKQLERNNFASSRVLHNESFERTLEQCRFCFENLAHFQLKHLLISFGNFTYLSLVRDNALAKGHCFISTTTHHVSSRQLSEEIFEEIVNFKKSLYRMFFETERKEVIFFETCKDFQRQRQHLVVECVPLPRADASECPAFFKKAILESESEWSDNKKLIETDGWRGLRNRIPENFPYFHVQFGSSGGYCHIIEDEENFPWNFGRQVVAGILKLDPPSSRVALVSSYTMEQDMERLKWFLTRFEPYDWTRLLDQPQ</sequence>